<evidence type="ECO:0000313" key="1">
    <source>
        <dbReference type="EMBL" id="QHJ00422.1"/>
    </source>
</evidence>
<keyword evidence="2" id="KW-1185">Reference proteome</keyword>
<dbReference type="RefSeq" id="WP_160554232.1">
    <property type="nucleotide sequence ID" value="NZ_CP047650.1"/>
</dbReference>
<protein>
    <submittedName>
        <fullName evidence="1">Uncharacterized protein</fullName>
    </submittedName>
</protein>
<evidence type="ECO:0000313" key="2">
    <source>
        <dbReference type="Proteomes" id="UP000464787"/>
    </source>
</evidence>
<gene>
    <name evidence="1" type="ORF">GT347_22040</name>
</gene>
<dbReference type="EMBL" id="CP047650">
    <property type="protein sequence ID" value="QHJ00422.1"/>
    <property type="molecule type" value="Genomic_DNA"/>
</dbReference>
<organism evidence="1 2">
    <name type="scientific">Xylophilus rhododendri</name>
    <dbReference type="NCBI Taxonomy" id="2697032"/>
    <lineage>
        <taxon>Bacteria</taxon>
        <taxon>Pseudomonadati</taxon>
        <taxon>Pseudomonadota</taxon>
        <taxon>Betaproteobacteria</taxon>
        <taxon>Burkholderiales</taxon>
        <taxon>Xylophilus</taxon>
    </lineage>
</organism>
<reference evidence="1 2" key="1">
    <citation type="submission" date="2020-01" db="EMBL/GenBank/DDBJ databases">
        <title>Genome sequencing of strain KACC 21265.</title>
        <authorList>
            <person name="Heo J."/>
            <person name="Kim S.-J."/>
            <person name="Kim J.-S."/>
            <person name="Hong S.-B."/>
            <person name="Kwon S.-W."/>
        </authorList>
    </citation>
    <scope>NUCLEOTIDE SEQUENCE [LARGE SCALE GENOMIC DNA]</scope>
    <source>
        <strain evidence="1 2">KACC 21265</strain>
    </source>
</reference>
<proteinExistence type="predicted"/>
<name>A0A857JB95_9BURK</name>
<dbReference type="AlphaFoldDB" id="A0A857JB95"/>
<accession>A0A857JB95</accession>
<sequence length="49" mass="5440">MGSGTDTLAWQKIESFEDRDSLNIGWKRPSAIALPDRAGVVLPNDEIRL</sequence>
<dbReference type="Proteomes" id="UP000464787">
    <property type="component" value="Chromosome"/>
</dbReference>
<dbReference type="KEGG" id="xyk:GT347_22040"/>